<organism evidence="1 2">
    <name type="scientific">Gossypium laxum</name>
    <dbReference type="NCBI Taxonomy" id="34288"/>
    <lineage>
        <taxon>Eukaryota</taxon>
        <taxon>Viridiplantae</taxon>
        <taxon>Streptophyta</taxon>
        <taxon>Embryophyta</taxon>
        <taxon>Tracheophyta</taxon>
        <taxon>Spermatophyta</taxon>
        <taxon>Magnoliopsida</taxon>
        <taxon>eudicotyledons</taxon>
        <taxon>Gunneridae</taxon>
        <taxon>Pentapetalae</taxon>
        <taxon>rosids</taxon>
        <taxon>malvids</taxon>
        <taxon>Malvales</taxon>
        <taxon>Malvaceae</taxon>
        <taxon>Malvoideae</taxon>
        <taxon>Gossypium</taxon>
    </lineage>
</organism>
<dbReference type="EMBL" id="JABEZV010000005">
    <property type="protein sequence ID" value="MBA0711404.1"/>
    <property type="molecule type" value="Genomic_DNA"/>
</dbReference>
<dbReference type="PANTHER" id="PTHR48200">
    <property type="entry name" value="PROTEIN, PUTATIVE-RELATED"/>
    <property type="match status" value="1"/>
</dbReference>
<comment type="caution">
    <text evidence="1">The sequence shown here is derived from an EMBL/GenBank/DDBJ whole genome shotgun (WGS) entry which is preliminary data.</text>
</comment>
<dbReference type="Proteomes" id="UP000593574">
    <property type="component" value="Unassembled WGS sequence"/>
</dbReference>
<sequence length="60" mass="7249">MKQSLILADAFRSLNEFRRTGEGRFVGCVQLLLTWFHDYFWKVDKVSYRVFSKNYSPLKR</sequence>
<dbReference type="AlphaFoldDB" id="A0A7J8ZJ92"/>
<proteinExistence type="predicted"/>
<protein>
    <submittedName>
        <fullName evidence="1">Uncharacterized protein</fullName>
    </submittedName>
</protein>
<keyword evidence="2" id="KW-1185">Reference proteome</keyword>
<name>A0A7J8ZJ92_9ROSI</name>
<gene>
    <name evidence="1" type="ORF">Golax_010593</name>
</gene>
<dbReference type="PANTHER" id="PTHR48200:SF1">
    <property type="entry name" value="AMINOTRANSFERASE-LIKE PLANT MOBILE DOMAIN-CONTAINING PROTEIN"/>
    <property type="match status" value="1"/>
</dbReference>
<accession>A0A7J8ZJ92</accession>
<reference evidence="1 2" key="1">
    <citation type="journal article" date="2019" name="Genome Biol. Evol.">
        <title>Insights into the evolution of the New World diploid cottons (Gossypium, subgenus Houzingenia) based on genome sequencing.</title>
        <authorList>
            <person name="Grover C.E."/>
            <person name="Arick M.A. 2nd"/>
            <person name="Thrash A."/>
            <person name="Conover J.L."/>
            <person name="Sanders W.S."/>
            <person name="Peterson D.G."/>
            <person name="Frelichowski J.E."/>
            <person name="Scheffler J.A."/>
            <person name="Scheffler B.E."/>
            <person name="Wendel J.F."/>
        </authorList>
    </citation>
    <scope>NUCLEOTIDE SEQUENCE [LARGE SCALE GENOMIC DNA]</scope>
    <source>
        <strain evidence="1">4</strain>
        <tissue evidence="1">Leaf</tissue>
    </source>
</reference>
<evidence type="ECO:0000313" key="2">
    <source>
        <dbReference type="Proteomes" id="UP000593574"/>
    </source>
</evidence>
<evidence type="ECO:0000313" key="1">
    <source>
        <dbReference type="EMBL" id="MBA0711404.1"/>
    </source>
</evidence>